<comment type="caution">
    <text evidence="2">The sequence shown here is derived from an EMBL/GenBank/DDBJ whole genome shotgun (WGS) entry which is preliminary data.</text>
</comment>
<dbReference type="EMBL" id="BDIP01000747">
    <property type="protein sequence ID" value="GIQ82590.1"/>
    <property type="molecule type" value="Genomic_DNA"/>
</dbReference>
<evidence type="ECO:0000256" key="1">
    <source>
        <dbReference type="SAM" id="Phobius"/>
    </source>
</evidence>
<sequence>MQFPSCSCCQRKCLLTLPHEQRQPLMQAVIRPVPSQSASGWSVVAGVQLALSAYIDTVGADASPDVMTVLSALEEGASLPILSMCYVGDDASTPLDFMTEVAQDLGIHDDPSASLSQVAGTGFHARAGSTGIRPSISYSLDTSSLTGCVEQTVDIVVGDYVVFQYDATSTDAVRSQCGDNATTDNLMNTITTSGLTIGDDAQIGSGPNQEPWICGFNDNADSYWFDRCGATVENCSNLDAVTEAEWGNHCNCWPYSMFSYPCGESTGSVKDEDVSDEYLSGDAANYIMSLQGMDFASLTLGDEYYNQYSNDLMEEMEEMFPTCYPPRWMYNALPSSDASNMVIHSLTNMVIGMPTVTNTIDLGSNMMYNSVDGEASSPAFTVKSGHITGGTQFCAANRPASSLNDVSQTWEYFTPSNDYSEQTSTDPGTDTQYITGQGCSGTYATAGYDETDDGTKIGTVYITSLGGYVPSLVAAEVAACAAILVERDVDSVIVDLTNASGGDTATASLVLEALFAPNVSPLLVAGTSVTARNIVCGNGLFNEVYACTDTSDNGTDDAYSGVLNYGRDSATRGGVSTGDSTMGVSSNKITGPSTKGIGKRYPYMMSNVIDKPSSSSMCDFLEDIFSDSPNPENILYANALAEQASLTRVVQMPTLGVNGSGSSEAVLPFTAWTNTDSGSVELGPLRDFQPNQVTLVTSSSCADACSAMVVSVQAQRLGSVLTIGLDGQYSAATKTSVLEDMGYKRSTTMGVFTVPLAVGDSSVPQAETITVSDGSNSATGHVRWSNSADESEDTVIDTPLAPYANAVILESLFSPDDVAAGAHMAAVEFSNVRRLQCGNIVTSDNILYTVANTYTVPMPDTLPAEDECVTVDWVDADQLYPAVKTSVSVEAVEGAAIPFGCEVAEGETSYTVNMYSCNTGEGLRLMGPRATCGYEPMSVCANILPTKMEAYSSYITANLGLMCSLVGMVLLVLTCLIMGVRGLVKASKVKSDRDKEVLRAASGLSMVC</sequence>
<dbReference type="AlphaFoldDB" id="A0A9K3GHH6"/>
<proteinExistence type="predicted"/>
<organism evidence="2 3">
    <name type="scientific">Kipferlia bialata</name>
    <dbReference type="NCBI Taxonomy" id="797122"/>
    <lineage>
        <taxon>Eukaryota</taxon>
        <taxon>Metamonada</taxon>
        <taxon>Carpediemonas-like organisms</taxon>
        <taxon>Kipferlia</taxon>
    </lineage>
</organism>
<keyword evidence="3" id="KW-1185">Reference proteome</keyword>
<keyword evidence="1" id="KW-1133">Transmembrane helix</keyword>
<gene>
    <name evidence="2" type="ORF">KIPB_003754</name>
</gene>
<keyword evidence="1" id="KW-0812">Transmembrane</keyword>
<evidence type="ECO:0000313" key="2">
    <source>
        <dbReference type="EMBL" id="GIQ82590.1"/>
    </source>
</evidence>
<protein>
    <submittedName>
        <fullName evidence="2">Uncharacterized protein</fullName>
    </submittedName>
</protein>
<dbReference type="Proteomes" id="UP000265618">
    <property type="component" value="Unassembled WGS sequence"/>
</dbReference>
<keyword evidence="1" id="KW-0472">Membrane</keyword>
<reference evidence="2 3" key="1">
    <citation type="journal article" date="2018" name="PLoS ONE">
        <title>The draft genome of Kipferlia bialata reveals reductive genome evolution in fornicate parasites.</title>
        <authorList>
            <person name="Tanifuji G."/>
            <person name="Takabayashi S."/>
            <person name="Kume K."/>
            <person name="Takagi M."/>
            <person name="Nakayama T."/>
            <person name="Kamikawa R."/>
            <person name="Inagaki Y."/>
            <person name="Hashimoto T."/>
        </authorList>
    </citation>
    <scope>NUCLEOTIDE SEQUENCE [LARGE SCALE GENOMIC DNA]</scope>
    <source>
        <strain evidence="2">NY0173</strain>
    </source>
</reference>
<evidence type="ECO:0000313" key="3">
    <source>
        <dbReference type="Proteomes" id="UP000265618"/>
    </source>
</evidence>
<name>A0A9K3GHH6_9EUKA</name>
<accession>A0A9K3GHH6</accession>
<feature type="transmembrane region" description="Helical" evidence="1">
    <location>
        <begin position="959"/>
        <end position="984"/>
    </location>
</feature>